<accession>A0ABY7GBL8</accession>
<gene>
    <name evidence="3" type="ORF">MAR_014290</name>
</gene>
<dbReference type="EMBL" id="CP111026">
    <property type="protein sequence ID" value="WAR28586.1"/>
    <property type="molecule type" value="Genomic_DNA"/>
</dbReference>
<reference evidence="3" key="1">
    <citation type="submission" date="2022-11" db="EMBL/GenBank/DDBJ databases">
        <title>Centuries of genome instability and evolution in soft-shell clam transmissible cancer (bioRxiv).</title>
        <authorList>
            <person name="Hart S.F.M."/>
            <person name="Yonemitsu M.A."/>
            <person name="Giersch R.M."/>
            <person name="Beal B.F."/>
            <person name="Arriagada G."/>
            <person name="Davis B.W."/>
            <person name="Ostrander E.A."/>
            <person name="Goff S.P."/>
            <person name="Metzger M.J."/>
        </authorList>
    </citation>
    <scope>NUCLEOTIDE SEQUENCE</scope>
    <source>
        <strain evidence="3">MELC-2E11</strain>
        <tissue evidence="3">Siphon/mantle</tissue>
    </source>
</reference>
<keyword evidence="1" id="KW-0812">Transmembrane</keyword>
<dbReference type="PANTHER" id="PTHR39069">
    <property type="entry name" value="ECDYSONE-INDUCIBLE GENE E1, ISOFORM A"/>
    <property type="match status" value="1"/>
</dbReference>
<feature type="domain" description="EGF-like" evidence="2">
    <location>
        <begin position="314"/>
        <end position="345"/>
    </location>
</feature>
<evidence type="ECO:0000259" key="2">
    <source>
        <dbReference type="SMART" id="SM00181"/>
    </source>
</evidence>
<dbReference type="Proteomes" id="UP001164746">
    <property type="component" value="Chromosome 15"/>
</dbReference>
<feature type="domain" description="EGF-like" evidence="2">
    <location>
        <begin position="274"/>
        <end position="308"/>
    </location>
</feature>
<organism evidence="3 4">
    <name type="scientific">Mya arenaria</name>
    <name type="common">Soft-shell clam</name>
    <dbReference type="NCBI Taxonomy" id="6604"/>
    <lineage>
        <taxon>Eukaryota</taxon>
        <taxon>Metazoa</taxon>
        <taxon>Spiralia</taxon>
        <taxon>Lophotrochozoa</taxon>
        <taxon>Mollusca</taxon>
        <taxon>Bivalvia</taxon>
        <taxon>Autobranchia</taxon>
        <taxon>Heteroconchia</taxon>
        <taxon>Euheterodonta</taxon>
        <taxon>Imparidentia</taxon>
        <taxon>Neoheterodontei</taxon>
        <taxon>Myida</taxon>
        <taxon>Myoidea</taxon>
        <taxon>Myidae</taxon>
        <taxon>Mya</taxon>
    </lineage>
</organism>
<name>A0ABY7GBL8_MYAAR</name>
<feature type="transmembrane region" description="Helical" evidence="1">
    <location>
        <begin position="128"/>
        <end position="146"/>
    </location>
</feature>
<dbReference type="InterPro" id="IPR009057">
    <property type="entry name" value="Homeodomain-like_sf"/>
</dbReference>
<feature type="transmembrane region" description="Helical" evidence="1">
    <location>
        <begin position="351"/>
        <end position="375"/>
    </location>
</feature>
<evidence type="ECO:0000313" key="3">
    <source>
        <dbReference type="EMBL" id="WAR28586.1"/>
    </source>
</evidence>
<evidence type="ECO:0000256" key="1">
    <source>
        <dbReference type="SAM" id="Phobius"/>
    </source>
</evidence>
<sequence length="380" mass="42175">MPLRRHLPLGDMERMVGMLLAVQTQRHVGRQFNVSHTVVGRVWQRYLDTGSVDERAGKGRTRNTTDRDDRYIVNMAKRGRFESAKTLNANFRVASGIRISKQTEALANKWKHLYSIGNRVRKKMDMKFLWCIVLLCLMTAAVADFVDSDATCIILNGQCETRCTCNEGYTHMDEQCFAKVGTDCTTNADCVPDASCTGSTGSQTCQCWNSLVTSFNDTECRVKVDKECNSSMENVCIANAECKWVVGNDTVCKCRNKYSMYKNNSQCSGDVGAECEDSSDCTVHSECRAGTCVCMDKYMSSSDNKTCHGYVGAECNDISQCIEHAECSGGKCKCANDYKGDKICQKKDWKLIIIGSSFGGIVFIGTSGLCVCCCCRRTKK</sequence>
<keyword evidence="1" id="KW-1133">Transmembrane helix</keyword>
<dbReference type="InterPro" id="IPR000742">
    <property type="entry name" value="EGF"/>
</dbReference>
<keyword evidence="4" id="KW-1185">Reference proteome</keyword>
<keyword evidence="1" id="KW-0472">Membrane</keyword>
<feature type="domain" description="EGF-like" evidence="2">
    <location>
        <begin position="227"/>
        <end position="268"/>
    </location>
</feature>
<dbReference type="SMART" id="SM00181">
    <property type="entry name" value="EGF"/>
    <property type="match status" value="3"/>
</dbReference>
<dbReference type="PANTHER" id="PTHR39069:SF8">
    <property type="entry name" value="FI17111P1"/>
    <property type="match status" value="1"/>
</dbReference>
<proteinExistence type="predicted"/>
<dbReference type="SUPFAM" id="SSF46689">
    <property type="entry name" value="Homeodomain-like"/>
    <property type="match status" value="1"/>
</dbReference>
<protein>
    <submittedName>
        <fullName evidence="3">TEN4-like protein</fullName>
    </submittedName>
</protein>
<evidence type="ECO:0000313" key="4">
    <source>
        <dbReference type="Proteomes" id="UP001164746"/>
    </source>
</evidence>